<keyword evidence="5" id="KW-1185">Reference proteome</keyword>
<evidence type="ECO:0000313" key="4">
    <source>
        <dbReference type="EMBL" id="EOY09602.1"/>
    </source>
</evidence>
<dbReference type="Pfam" id="PF02458">
    <property type="entry name" value="Transferase"/>
    <property type="match status" value="1"/>
</dbReference>
<dbReference type="AlphaFoldDB" id="A0A061EYX2"/>
<dbReference type="Gramene" id="EOY09602">
    <property type="protein sequence ID" value="EOY09602"/>
    <property type="gene ID" value="TCM_025020"/>
</dbReference>
<evidence type="ECO:0000313" key="5">
    <source>
        <dbReference type="Proteomes" id="UP000026915"/>
    </source>
</evidence>
<keyword evidence="3" id="KW-0012">Acyltransferase</keyword>
<dbReference type="PANTHER" id="PTHR31623:SF36">
    <property type="entry name" value="STEMMADENINE O-ACETYLTRANSFERASE-LIKE"/>
    <property type="match status" value="1"/>
</dbReference>
<comment type="similarity">
    <text evidence="1">Belongs to the plant acyltransferase family.</text>
</comment>
<keyword evidence="2" id="KW-0808">Transferase</keyword>
<sequence>MHTIPFGPTYSHNLQSTNPLLPCQCSFQYLTNMSVLQGDQSGLEGIIEYLNFVEICLKQNTVLMGFTNWLDFGFDKVDFGWGKPVWNGISGTAGSCTRDFTILQKASWSNGGIEAWITLSENEMEILENDPEFLAFASPNPSISTP</sequence>
<organism evidence="4 5">
    <name type="scientific">Theobroma cacao</name>
    <name type="common">Cacao</name>
    <name type="synonym">Cocoa</name>
    <dbReference type="NCBI Taxonomy" id="3641"/>
    <lineage>
        <taxon>Eukaryota</taxon>
        <taxon>Viridiplantae</taxon>
        <taxon>Streptophyta</taxon>
        <taxon>Embryophyta</taxon>
        <taxon>Tracheophyta</taxon>
        <taxon>Spermatophyta</taxon>
        <taxon>Magnoliopsida</taxon>
        <taxon>eudicotyledons</taxon>
        <taxon>Gunneridae</taxon>
        <taxon>Pentapetalae</taxon>
        <taxon>rosids</taxon>
        <taxon>malvids</taxon>
        <taxon>Malvales</taxon>
        <taxon>Malvaceae</taxon>
        <taxon>Byttnerioideae</taxon>
        <taxon>Theobroma</taxon>
    </lineage>
</organism>
<gene>
    <name evidence="4" type="ORF">TCM_025020</name>
</gene>
<dbReference type="EMBL" id="CM001883">
    <property type="protein sequence ID" value="EOY09602.1"/>
    <property type="molecule type" value="Genomic_DNA"/>
</dbReference>
<dbReference type="GO" id="GO:0016746">
    <property type="term" value="F:acyltransferase activity"/>
    <property type="evidence" value="ECO:0007669"/>
    <property type="project" value="UniProtKB-KW"/>
</dbReference>
<dbReference type="OMA" id="NDYNNEV"/>
<dbReference type="InterPro" id="IPR023213">
    <property type="entry name" value="CAT-like_dom_sf"/>
</dbReference>
<evidence type="ECO:0008006" key="6">
    <source>
        <dbReference type="Google" id="ProtNLM"/>
    </source>
</evidence>
<dbReference type="PANTHER" id="PTHR31623">
    <property type="entry name" value="F21J9.9"/>
    <property type="match status" value="1"/>
</dbReference>
<dbReference type="HOGENOM" id="CLU_1780798_0_0_1"/>
<protein>
    <recommendedName>
        <fullName evidence="6">HXXXD-type acyl-transferase family protein</fullName>
    </recommendedName>
</protein>
<evidence type="ECO:0000256" key="2">
    <source>
        <dbReference type="ARBA" id="ARBA00022679"/>
    </source>
</evidence>
<dbReference type="InParanoid" id="A0A061EYX2"/>
<dbReference type="Proteomes" id="UP000026915">
    <property type="component" value="Chromosome 5"/>
</dbReference>
<evidence type="ECO:0000256" key="1">
    <source>
        <dbReference type="ARBA" id="ARBA00009861"/>
    </source>
</evidence>
<reference evidence="4 5" key="1">
    <citation type="journal article" date="2013" name="Genome Biol.">
        <title>The genome sequence of the most widely cultivated cacao type and its use to identify candidate genes regulating pod color.</title>
        <authorList>
            <person name="Motamayor J.C."/>
            <person name="Mockaitis K."/>
            <person name="Schmutz J."/>
            <person name="Haiminen N."/>
            <person name="Iii D.L."/>
            <person name="Cornejo O."/>
            <person name="Findley S.D."/>
            <person name="Zheng P."/>
            <person name="Utro F."/>
            <person name="Royaert S."/>
            <person name="Saski C."/>
            <person name="Jenkins J."/>
            <person name="Podicheti R."/>
            <person name="Zhao M."/>
            <person name="Scheffler B.E."/>
            <person name="Stack J.C."/>
            <person name="Feltus F.A."/>
            <person name="Mustiga G.M."/>
            <person name="Amores F."/>
            <person name="Phillips W."/>
            <person name="Marelli J.P."/>
            <person name="May G.D."/>
            <person name="Shapiro H."/>
            <person name="Ma J."/>
            <person name="Bustamante C.D."/>
            <person name="Schnell R.J."/>
            <person name="Main D."/>
            <person name="Gilbert D."/>
            <person name="Parida L."/>
            <person name="Kuhn D.N."/>
        </authorList>
    </citation>
    <scope>NUCLEOTIDE SEQUENCE [LARGE SCALE GENOMIC DNA]</scope>
    <source>
        <strain evidence="5">cv. Matina 1-6</strain>
    </source>
</reference>
<accession>A0A061EYX2</accession>
<name>A0A061EYX2_THECC</name>
<dbReference type="Gene3D" id="3.30.559.10">
    <property type="entry name" value="Chloramphenicol acetyltransferase-like domain"/>
    <property type="match status" value="1"/>
</dbReference>
<evidence type="ECO:0000256" key="3">
    <source>
        <dbReference type="ARBA" id="ARBA00023315"/>
    </source>
</evidence>
<proteinExistence type="inferred from homology"/>